<dbReference type="EMBL" id="JAHUTJ010060884">
    <property type="protein sequence ID" value="MED6288536.1"/>
    <property type="molecule type" value="Genomic_DNA"/>
</dbReference>
<evidence type="ECO:0000256" key="1">
    <source>
        <dbReference type="SAM" id="MobiDB-lite"/>
    </source>
</evidence>
<evidence type="ECO:0000256" key="2">
    <source>
        <dbReference type="SAM" id="Phobius"/>
    </source>
</evidence>
<keyword evidence="4" id="KW-1185">Reference proteome</keyword>
<dbReference type="Proteomes" id="UP001352852">
    <property type="component" value="Unassembled WGS sequence"/>
</dbReference>
<gene>
    <name evidence="3" type="ORF">CHARACLAT_027577</name>
</gene>
<accession>A0ABU7ENB0</accession>
<proteinExistence type="predicted"/>
<organism evidence="3 4">
    <name type="scientific">Characodon lateralis</name>
    <dbReference type="NCBI Taxonomy" id="208331"/>
    <lineage>
        <taxon>Eukaryota</taxon>
        <taxon>Metazoa</taxon>
        <taxon>Chordata</taxon>
        <taxon>Craniata</taxon>
        <taxon>Vertebrata</taxon>
        <taxon>Euteleostomi</taxon>
        <taxon>Actinopterygii</taxon>
        <taxon>Neopterygii</taxon>
        <taxon>Teleostei</taxon>
        <taxon>Neoteleostei</taxon>
        <taxon>Acanthomorphata</taxon>
        <taxon>Ovalentaria</taxon>
        <taxon>Atherinomorphae</taxon>
        <taxon>Cyprinodontiformes</taxon>
        <taxon>Goodeidae</taxon>
        <taxon>Characodon</taxon>
    </lineage>
</organism>
<keyword evidence="2" id="KW-0472">Membrane</keyword>
<sequence>MKSYVANRSRSPLLWTPQRLPGRPGHVCLPRHPSPPPGNLRQRPGRYRPSPSPSPSPSPLCTSLCHFACPRRPPAHFSPPPHPATPCRTGCPRPYLHASPTPPCTPVYRPAVLAFIALILLPLFSYTPLHFRSSFRLSSCSSFPSFSSSCC</sequence>
<comment type="caution">
    <text evidence="3">The sequence shown here is derived from an EMBL/GenBank/DDBJ whole genome shotgun (WGS) entry which is preliminary data.</text>
</comment>
<feature type="transmembrane region" description="Helical" evidence="2">
    <location>
        <begin position="107"/>
        <end position="126"/>
    </location>
</feature>
<evidence type="ECO:0000313" key="4">
    <source>
        <dbReference type="Proteomes" id="UP001352852"/>
    </source>
</evidence>
<keyword evidence="2" id="KW-1133">Transmembrane helix</keyword>
<protein>
    <submittedName>
        <fullName evidence="3">Uncharacterized protein</fullName>
    </submittedName>
</protein>
<feature type="region of interest" description="Disordered" evidence="1">
    <location>
        <begin position="25"/>
        <end position="59"/>
    </location>
</feature>
<reference evidence="3 4" key="1">
    <citation type="submission" date="2021-06" db="EMBL/GenBank/DDBJ databases">
        <authorList>
            <person name="Palmer J.M."/>
        </authorList>
    </citation>
    <scope>NUCLEOTIDE SEQUENCE [LARGE SCALE GENOMIC DNA]</scope>
    <source>
        <strain evidence="3 4">CL_MEX2019</strain>
        <tissue evidence="3">Muscle</tissue>
    </source>
</reference>
<name>A0ABU7ENB0_9TELE</name>
<evidence type="ECO:0000313" key="3">
    <source>
        <dbReference type="EMBL" id="MED6288536.1"/>
    </source>
</evidence>
<keyword evidence="2" id="KW-0812">Transmembrane</keyword>